<name>A0ABW8U2Q7_9GAMM</name>
<dbReference type="Gene3D" id="3.40.30.10">
    <property type="entry name" value="Glutaredoxin"/>
    <property type="match status" value="1"/>
</dbReference>
<dbReference type="PANTHER" id="PTHR42852">
    <property type="entry name" value="THIOL:DISULFIDE INTERCHANGE PROTEIN DSBE"/>
    <property type="match status" value="1"/>
</dbReference>
<gene>
    <name evidence="2" type="ORF">ACJHVH_00345</name>
</gene>
<dbReference type="InterPro" id="IPR013766">
    <property type="entry name" value="Thioredoxin_domain"/>
</dbReference>
<dbReference type="InterPro" id="IPR013740">
    <property type="entry name" value="Redoxin"/>
</dbReference>
<comment type="caution">
    <text evidence="2">The sequence shown here is derived from an EMBL/GenBank/DDBJ whole genome shotgun (WGS) entry which is preliminary data.</text>
</comment>
<protein>
    <submittedName>
        <fullName evidence="2">Redoxin domain-containing protein</fullName>
    </submittedName>
</protein>
<dbReference type="Proteomes" id="UP001624684">
    <property type="component" value="Unassembled WGS sequence"/>
</dbReference>
<dbReference type="EMBL" id="JBJJXE010000001">
    <property type="protein sequence ID" value="MFL1731456.1"/>
    <property type="molecule type" value="Genomic_DNA"/>
</dbReference>
<evidence type="ECO:0000313" key="3">
    <source>
        <dbReference type="Proteomes" id="UP001624684"/>
    </source>
</evidence>
<dbReference type="PANTHER" id="PTHR42852:SF17">
    <property type="entry name" value="THIOREDOXIN-LIKE PROTEIN HI_1115"/>
    <property type="match status" value="1"/>
</dbReference>
<dbReference type="RefSeq" id="WP_407068355.1">
    <property type="nucleotide sequence ID" value="NZ_JBJJXE010000001.1"/>
</dbReference>
<dbReference type="InterPro" id="IPR036249">
    <property type="entry name" value="Thioredoxin-like_sf"/>
</dbReference>
<evidence type="ECO:0000259" key="1">
    <source>
        <dbReference type="PROSITE" id="PS51352"/>
    </source>
</evidence>
<feature type="domain" description="Thioredoxin" evidence="1">
    <location>
        <begin position="24"/>
        <end position="163"/>
    </location>
</feature>
<dbReference type="Pfam" id="PF08534">
    <property type="entry name" value="Redoxin"/>
    <property type="match status" value="1"/>
</dbReference>
<dbReference type="PROSITE" id="PS51352">
    <property type="entry name" value="THIOREDOXIN_2"/>
    <property type="match status" value="1"/>
</dbReference>
<keyword evidence="3" id="KW-1185">Reference proteome</keyword>
<reference evidence="2 3" key="1">
    <citation type="submission" date="2024-11" db="EMBL/GenBank/DDBJ databases">
        <title>First Report of Moraxella oculi in Brazil in an Infectious Bovine Keratoconjunctivitis Outbreak.</title>
        <authorList>
            <person name="Carvalho C.V."/>
            <person name="Domingues R."/>
            <person name="Coutinho C."/>
            <person name="Honorio N.T.B.S."/>
            <person name="Faza D.R.L.R."/>
            <person name="Carvalho W.A."/>
            <person name="Machado A.B.F."/>
            <person name="Martins M.F."/>
            <person name="Gaspar E.B."/>
        </authorList>
    </citation>
    <scope>NUCLEOTIDE SEQUENCE [LARGE SCALE GENOMIC DNA]</scope>
    <source>
        <strain evidence="2 3">2117LE</strain>
    </source>
</reference>
<organism evidence="2 3">
    <name type="scientific">Moraxella oculi</name>
    <dbReference type="NCBI Taxonomy" id="2940516"/>
    <lineage>
        <taxon>Bacteria</taxon>
        <taxon>Pseudomonadati</taxon>
        <taxon>Pseudomonadota</taxon>
        <taxon>Gammaproteobacteria</taxon>
        <taxon>Moraxellales</taxon>
        <taxon>Moraxellaceae</taxon>
        <taxon>Moraxella</taxon>
    </lineage>
</organism>
<proteinExistence type="predicted"/>
<evidence type="ECO:0000313" key="2">
    <source>
        <dbReference type="EMBL" id="MFL1731456.1"/>
    </source>
</evidence>
<dbReference type="InterPro" id="IPR050553">
    <property type="entry name" value="Thioredoxin_ResA/DsbE_sf"/>
</dbReference>
<sequence>MKKKIFSTLVYLMMFVVIYGAVNWYRAPTLPNTANLTYANEHNQLIDVIAVSHQQPILVYFWGTWCSICSLTSPNIQALHADGQPVVSVAVKSDSTEALGRYMTMHGYDFIAINDLGGEIFHAWQGKVTPSFVILKDGKIHQSFTGIAPLWSLKLRLWAASLV</sequence>
<dbReference type="SUPFAM" id="SSF52833">
    <property type="entry name" value="Thioredoxin-like"/>
    <property type="match status" value="1"/>
</dbReference>
<accession>A0ABW8U2Q7</accession>